<gene>
    <name evidence="1" type="ORF">PSEBR_a2014</name>
</gene>
<dbReference type="Proteomes" id="UP000006692">
    <property type="component" value="Chromosome"/>
</dbReference>
<dbReference type="HOGENOM" id="CLU_2207773_0_0_6"/>
<reference evidence="1 2" key="1">
    <citation type="journal article" date="2011" name="J. Bacteriol.">
        <title>Complete genome sequence of a beneficial plant root-associated bacterium, Pseudomonas brassicacearum.</title>
        <authorList>
            <person name="Ortet P."/>
            <person name="Barakat M."/>
            <person name="Lalaouna D."/>
            <person name="Fochesato S."/>
            <person name="Barbe V."/>
            <person name="Vacherie B."/>
            <person name="Santaella C."/>
            <person name="Heulin T."/>
            <person name="Achouak W."/>
        </authorList>
    </citation>
    <scope>NUCLEOTIDE SEQUENCE [LARGE SCALE GENOMIC DNA]</scope>
    <source>
        <strain evidence="1 2">NFM421</strain>
    </source>
</reference>
<organism evidence="1 2">
    <name type="scientific">Pseudomonas brassicacearum (strain NFM421)</name>
    <dbReference type="NCBI Taxonomy" id="994484"/>
    <lineage>
        <taxon>Bacteria</taxon>
        <taxon>Pseudomonadati</taxon>
        <taxon>Pseudomonadota</taxon>
        <taxon>Gammaproteobacteria</taxon>
        <taxon>Pseudomonadales</taxon>
        <taxon>Pseudomonadaceae</taxon>
        <taxon>Pseudomonas</taxon>
    </lineage>
</organism>
<proteinExistence type="predicted"/>
<accession>F2K9W5</accession>
<protein>
    <submittedName>
        <fullName evidence="1">Uncharacterized protein</fullName>
    </submittedName>
</protein>
<name>F2K9W5_PSEBN</name>
<dbReference type="AlphaFoldDB" id="F2K9W5"/>
<dbReference type="KEGG" id="pba:PSEBR_a2014"/>
<sequence>MTQGDNEKEVAKFTVTLKDSVTEQHIVPMETENLIIVREPQTSKICSPYQIQLDKNFVVIGYKAVSDSQNMLEGASSRVGMAVNCHPSTTFKSQVAPNGLLPAQFAY</sequence>
<reference key="2">
    <citation type="submission" date="2011-03" db="EMBL/GenBank/DDBJ databases">
        <title>Complete Genome Sequence of a beneficial plant roots-associated bacterium Pseudomonas brassicacearum.</title>
        <authorList>
            <person name="Ortet P."/>
            <person name="Barakat M."/>
            <person name="Lalaouna D."/>
            <person name="Fochesato S."/>
            <person name="Barbe V."/>
            <person name="Santaella C."/>
            <person name="Heulin T."/>
            <person name="Achouak W."/>
        </authorList>
    </citation>
    <scope>NUCLEOTIDE SEQUENCE</scope>
    <source>
        <strain>NFM421</strain>
    </source>
</reference>
<evidence type="ECO:0000313" key="2">
    <source>
        <dbReference type="Proteomes" id="UP000006692"/>
    </source>
</evidence>
<evidence type="ECO:0000313" key="1">
    <source>
        <dbReference type="EMBL" id="AEA68256.1"/>
    </source>
</evidence>
<dbReference type="EMBL" id="CP002585">
    <property type="protein sequence ID" value="AEA68256.1"/>
    <property type="molecule type" value="Genomic_DNA"/>
</dbReference>